<organism evidence="3 4">
    <name type="scientific">Mycoplana ramosa</name>
    <name type="common">Mycoplana bullata</name>
    <dbReference type="NCBI Taxonomy" id="40837"/>
    <lineage>
        <taxon>Bacteria</taxon>
        <taxon>Pseudomonadati</taxon>
        <taxon>Pseudomonadota</taxon>
        <taxon>Alphaproteobacteria</taxon>
        <taxon>Hyphomicrobiales</taxon>
        <taxon>Rhizobiaceae</taxon>
        <taxon>Mycoplana</taxon>
    </lineage>
</organism>
<protein>
    <submittedName>
        <fullName evidence="3">IS3 family transposase</fullName>
    </submittedName>
</protein>
<dbReference type="PANTHER" id="PTHR47515:SF1">
    <property type="entry name" value="BLR2054 PROTEIN"/>
    <property type="match status" value="1"/>
</dbReference>
<evidence type="ECO:0000313" key="4">
    <source>
        <dbReference type="Proteomes" id="UP001597173"/>
    </source>
</evidence>
<keyword evidence="4" id="KW-1185">Reference proteome</keyword>
<keyword evidence="1" id="KW-0175">Coiled coil</keyword>
<dbReference type="SUPFAM" id="SSF53098">
    <property type="entry name" value="Ribonuclease H-like"/>
    <property type="match status" value="1"/>
</dbReference>
<dbReference type="PANTHER" id="PTHR47515">
    <property type="entry name" value="LOW CALCIUM RESPONSE LOCUS PROTEIN T"/>
    <property type="match status" value="1"/>
</dbReference>
<dbReference type="InterPro" id="IPR036397">
    <property type="entry name" value="RNaseH_sf"/>
</dbReference>
<dbReference type="SUPFAM" id="SSF46689">
    <property type="entry name" value="Homeodomain-like"/>
    <property type="match status" value="1"/>
</dbReference>
<dbReference type="Proteomes" id="UP001597173">
    <property type="component" value="Unassembled WGS sequence"/>
</dbReference>
<dbReference type="InterPro" id="IPR001584">
    <property type="entry name" value="Integrase_cat-core"/>
</dbReference>
<evidence type="ECO:0000256" key="1">
    <source>
        <dbReference type="SAM" id="Coils"/>
    </source>
</evidence>
<evidence type="ECO:0000313" key="3">
    <source>
        <dbReference type="EMBL" id="MFD1330378.1"/>
    </source>
</evidence>
<sequence length="396" mass="44702">MKKQRFTEEQIIAVLKEQEAGAKAADLCRKHGISEATFYNWKAKYGGMEVSEAKRLKALEEENAKLKKLLAEQMLDVAALRELLFKKMVGPAAKRDAVAHLKAVMGLSERRACQIISADRKTIRYRSCRPPEVELRTKLRDLANERRRFGYRRLFILLRREGEPSGVNRIYRLYREEGLSVRKRKARRRAVGTRAPILVEAKANARWSLDFVHDQFACGRRFRVLNVVDDVTRECLAAIPDTSISGRRVARELTKLLERRGKPGMIVSDHGTEFTSNAILAWSRDHKVEWHYIAPGKPMQNGYVESFNGRMRDELLNESLFLGLDHARSAIAEWADDYNHFRPHSSLRYQTPAGYAGIIAATGSNAAQAESFAFPPVAHTAPSGVSKTAEALIAAG</sequence>
<accession>A0ABW3Z386</accession>
<dbReference type="InterPro" id="IPR025948">
    <property type="entry name" value="HTH-like_dom"/>
</dbReference>
<reference evidence="4" key="1">
    <citation type="journal article" date="2019" name="Int. J. Syst. Evol. Microbiol.">
        <title>The Global Catalogue of Microorganisms (GCM) 10K type strain sequencing project: providing services to taxonomists for standard genome sequencing and annotation.</title>
        <authorList>
            <consortium name="The Broad Institute Genomics Platform"/>
            <consortium name="The Broad Institute Genome Sequencing Center for Infectious Disease"/>
            <person name="Wu L."/>
            <person name="Ma J."/>
        </authorList>
    </citation>
    <scope>NUCLEOTIDE SEQUENCE [LARGE SCALE GENOMIC DNA]</scope>
    <source>
        <strain evidence="4">CCUG 55609</strain>
    </source>
</reference>
<dbReference type="InterPro" id="IPR012337">
    <property type="entry name" value="RNaseH-like_sf"/>
</dbReference>
<dbReference type="Pfam" id="PF13276">
    <property type="entry name" value="HTH_21"/>
    <property type="match status" value="1"/>
</dbReference>
<dbReference type="Gene3D" id="3.30.420.10">
    <property type="entry name" value="Ribonuclease H-like superfamily/Ribonuclease H"/>
    <property type="match status" value="1"/>
</dbReference>
<evidence type="ECO:0000259" key="2">
    <source>
        <dbReference type="PROSITE" id="PS50994"/>
    </source>
</evidence>
<name>A0ABW3Z386_MYCRA</name>
<dbReference type="Pfam" id="PF01527">
    <property type="entry name" value="HTH_Tnp_1"/>
    <property type="match status" value="1"/>
</dbReference>
<dbReference type="InterPro" id="IPR048020">
    <property type="entry name" value="Transpos_IS3"/>
</dbReference>
<dbReference type="InterPro" id="IPR002514">
    <property type="entry name" value="Transposase_8"/>
</dbReference>
<dbReference type="EMBL" id="JBHTNF010000033">
    <property type="protein sequence ID" value="MFD1330378.1"/>
    <property type="molecule type" value="Genomic_DNA"/>
</dbReference>
<comment type="caution">
    <text evidence="3">The sequence shown here is derived from an EMBL/GenBank/DDBJ whole genome shotgun (WGS) entry which is preliminary data.</text>
</comment>
<gene>
    <name evidence="3" type="ORF">ACFQ33_21070</name>
</gene>
<proteinExistence type="predicted"/>
<dbReference type="InterPro" id="IPR009057">
    <property type="entry name" value="Homeodomain-like_sf"/>
</dbReference>
<feature type="domain" description="Integrase catalytic" evidence="2">
    <location>
        <begin position="192"/>
        <end position="360"/>
    </location>
</feature>
<dbReference type="RefSeq" id="WP_374841436.1">
    <property type="nucleotide sequence ID" value="NZ_JBHEEW010000036.1"/>
</dbReference>
<feature type="coiled-coil region" evidence="1">
    <location>
        <begin position="49"/>
        <end position="76"/>
    </location>
</feature>
<dbReference type="Pfam" id="PF13683">
    <property type="entry name" value="rve_3"/>
    <property type="match status" value="1"/>
</dbReference>
<dbReference type="PROSITE" id="PS50994">
    <property type="entry name" value="INTEGRASE"/>
    <property type="match status" value="1"/>
</dbReference>
<dbReference type="NCBIfam" id="NF033516">
    <property type="entry name" value="transpos_IS3"/>
    <property type="match status" value="1"/>
</dbReference>